<keyword evidence="8" id="KW-1185">Reference proteome</keyword>
<feature type="compositionally biased region" description="Polar residues" evidence="5">
    <location>
        <begin position="62"/>
        <end position="86"/>
    </location>
</feature>
<evidence type="ECO:0000313" key="8">
    <source>
        <dbReference type="Proteomes" id="UP000398389"/>
    </source>
</evidence>
<dbReference type="OrthoDB" id="343296at2759"/>
<dbReference type="Gene3D" id="1.10.238.10">
    <property type="entry name" value="EF-hand"/>
    <property type="match status" value="2"/>
</dbReference>
<dbReference type="PROSITE" id="PS00018">
    <property type="entry name" value="EF_HAND_1"/>
    <property type="match status" value="3"/>
</dbReference>
<evidence type="ECO:0000256" key="1">
    <source>
        <dbReference type="ARBA" id="ARBA00022723"/>
    </source>
</evidence>
<dbReference type="GO" id="GO:0005825">
    <property type="term" value="C:half bridge of spindle pole body"/>
    <property type="evidence" value="ECO:0007669"/>
    <property type="project" value="UniProtKB-ARBA"/>
</dbReference>
<evidence type="ECO:0000256" key="3">
    <source>
        <dbReference type="ARBA" id="ARBA00022837"/>
    </source>
</evidence>
<dbReference type="AlphaFoldDB" id="A0A5E8BDI2"/>
<reference evidence="7 8" key="1">
    <citation type="submission" date="2019-09" db="EMBL/GenBank/DDBJ databases">
        <authorList>
            <person name="Brejova B."/>
        </authorList>
    </citation>
    <scope>NUCLEOTIDE SEQUENCE [LARGE SCALE GENOMIC DNA]</scope>
</reference>
<dbReference type="PROSITE" id="PS50222">
    <property type="entry name" value="EF_HAND_2"/>
    <property type="match status" value="3"/>
</dbReference>
<feature type="domain" description="EF-hand" evidence="6">
    <location>
        <begin position="219"/>
        <end position="251"/>
    </location>
</feature>
<feature type="domain" description="EF-hand" evidence="6">
    <location>
        <begin position="91"/>
        <end position="126"/>
    </location>
</feature>
<evidence type="ECO:0000313" key="7">
    <source>
        <dbReference type="EMBL" id="VVT48749.1"/>
    </source>
</evidence>
<accession>A0A5E8BDI2</accession>
<feature type="region of interest" description="Disordered" evidence="5">
    <location>
        <begin position="1"/>
        <end position="90"/>
    </location>
</feature>
<keyword evidence="2" id="KW-0677">Repeat</keyword>
<organism evidence="7 8">
    <name type="scientific">Magnusiomyces paraingens</name>
    <dbReference type="NCBI Taxonomy" id="2606893"/>
    <lineage>
        <taxon>Eukaryota</taxon>
        <taxon>Fungi</taxon>
        <taxon>Dikarya</taxon>
        <taxon>Ascomycota</taxon>
        <taxon>Saccharomycotina</taxon>
        <taxon>Dipodascomycetes</taxon>
        <taxon>Dipodascales</taxon>
        <taxon>Dipodascaceae</taxon>
        <taxon>Magnusiomyces</taxon>
    </lineage>
</organism>
<dbReference type="InterPro" id="IPR018247">
    <property type="entry name" value="EF_Hand_1_Ca_BS"/>
</dbReference>
<sequence>MYSGISSQQQQQADQSIPSSTAPQSTGAFNSRRRTLFSGLNNAPATTNTNSLPANDFRHQLSGASRLSQPSTQTQPLGQTQIPQTREVTDDQKQEIREAFDVFDSDNDNYLDFHEFKVAMRALGFEHTKDEVLKILADLHPTNNANSNSSKSNPALNPKTLLTQAISFEEFMRLMSQKISQRDPLEEIRRAFRLFDVDRTGRIGFADLKRVAQELGENLDDDELRAMIDEFDFDQDGEISEAEFIAICTEH</sequence>
<evidence type="ECO:0000259" key="6">
    <source>
        <dbReference type="PROSITE" id="PS50222"/>
    </source>
</evidence>
<gene>
    <name evidence="7" type="ORF">SAPINGB_P001932</name>
</gene>
<dbReference type="GO" id="GO:0030474">
    <property type="term" value="P:spindle pole body duplication"/>
    <property type="evidence" value="ECO:0007669"/>
    <property type="project" value="UniProtKB-ARBA"/>
</dbReference>
<dbReference type="InterPro" id="IPR050145">
    <property type="entry name" value="Centrin_CML-like"/>
</dbReference>
<dbReference type="InterPro" id="IPR011992">
    <property type="entry name" value="EF-hand-dom_pair"/>
</dbReference>
<dbReference type="GO" id="GO:0005509">
    <property type="term" value="F:calcium ion binding"/>
    <property type="evidence" value="ECO:0007669"/>
    <property type="project" value="InterPro"/>
</dbReference>
<protein>
    <recommendedName>
        <fullName evidence="4">Cell division control protein 31</fullName>
    </recommendedName>
</protein>
<proteinExistence type="predicted"/>
<keyword evidence="1" id="KW-0479">Metal-binding</keyword>
<keyword evidence="3" id="KW-0106">Calcium</keyword>
<evidence type="ECO:0000256" key="2">
    <source>
        <dbReference type="ARBA" id="ARBA00022737"/>
    </source>
</evidence>
<feature type="compositionally biased region" description="Polar residues" evidence="5">
    <location>
        <begin position="38"/>
        <end position="53"/>
    </location>
</feature>
<dbReference type="SUPFAM" id="SSF47473">
    <property type="entry name" value="EF-hand"/>
    <property type="match status" value="1"/>
</dbReference>
<evidence type="ECO:0000256" key="5">
    <source>
        <dbReference type="SAM" id="MobiDB-lite"/>
    </source>
</evidence>
<dbReference type="EMBL" id="CABVLU010000002">
    <property type="protein sequence ID" value="VVT48749.1"/>
    <property type="molecule type" value="Genomic_DNA"/>
</dbReference>
<dbReference type="FunFam" id="1.10.238.10:FF:000077">
    <property type="entry name" value="Centrin 1"/>
    <property type="match status" value="1"/>
</dbReference>
<dbReference type="Proteomes" id="UP000398389">
    <property type="component" value="Unassembled WGS sequence"/>
</dbReference>
<dbReference type="PANTHER" id="PTHR23050">
    <property type="entry name" value="CALCIUM BINDING PROTEIN"/>
    <property type="match status" value="1"/>
</dbReference>
<dbReference type="Pfam" id="PF13499">
    <property type="entry name" value="EF-hand_7"/>
    <property type="match status" value="2"/>
</dbReference>
<feature type="compositionally biased region" description="Low complexity" evidence="5">
    <location>
        <begin position="1"/>
        <end position="20"/>
    </location>
</feature>
<dbReference type="GeneID" id="43580752"/>
<evidence type="ECO:0000256" key="4">
    <source>
        <dbReference type="ARBA" id="ARBA00070017"/>
    </source>
</evidence>
<feature type="domain" description="EF-hand" evidence="6">
    <location>
        <begin position="183"/>
        <end position="218"/>
    </location>
</feature>
<dbReference type="CDD" id="cd00051">
    <property type="entry name" value="EFh"/>
    <property type="match status" value="1"/>
</dbReference>
<name>A0A5E8BDI2_9ASCO</name>
<dbReference type="RefSeq" id="XP_031852543.1">
    <property type="nucleotide sequence ID" value="XM_031996652.1"/>
</dbReference>
<dbReference type="SMART" id="SM00054">
    <property type="entry name" value="EFh"/>
    <property type="match status" value="3"/>
</dbReference>
<dbReference type="InterPro" id="IPR002048">
    <property type="entry name" value="EF_hand_dom"/>
</dbReference>